<keyword evidence="2" id="KW-0560">Oxidoreductase</keyword>
<evidence type="ECO:0000313" key="5">
    <source>
        <dbReference type="Proteomes" id="UP001377804"/>
    </source>
</evidence>
<evidence type="ECO:0000313" key="4">
    <source>
        <dbReference type="EMBL" id="MEJ6348976.1"/>
    </source>
</evidence>
<gene>
    <name evidence="4" type="ORF">R4Y45_07055</name>
</gene>
<comment type="caution">
    <text evidence="4">The sequence shown here is derived from an EMBL/GenBank/DDBJ whole genome shotgun (WGS) entry which is preliminary data.</text>
</comment>
<reference evidence="4 5" key="1">
    <citation type="submission" date="2023-10" db="EMBL/GenBank/DDBJ databases">
        <title>Holzapfeliella saturejae sp. nov. isolated from Satureja montana flowers.</title>
        <authorList>
            <person name="Alcantara C."/>
            <person name="Zuniga M."/>
            <person name="Landete J.M."/>
            <person name="Monedero V."/>
        </authorList>
    </citation>
    <scope>NUCLEOTIDE SEQUENCE [LARGE SCALE GENOMIC DNA]</scope>
    <source>
        <strain evidence="4 5">He02</strain>
    </source>
</reference>
<dbReference type="Gene3D" id="3.20.20.70">
    <property type="entry name" value="Aldolase class I"/>
    <property type="match status" value="1"/>
</dbReference>
<evidence type="ECO:0000259" key="3">
    <source>
        <dbReference type="Pfam" id="PF00724"/>
    </source>
</evidence>
<accession>A0ABU8SI01</accession>
<keyword evidence="1" id="KW-0285">Flavoprotein</keyword>
<dbReference type="CDD" id="cd04735">
    <property type="entry name" value="OYE_like_4_FMN"/>
    <property type="match status" value="1"/>
</dbReference>
<feature type="domain" description="NADH:flavin oxidoreductase/NADH oxidase N-terminal" evidence="3">
    <location>
        <begin position="8"/>
        <end position="329"/>
    </location>
</feature>
<dbReference type="Proteomes" id="UP001377804">
    <property type="component" value="Unassembled WGS sequence"/>
</dbReference>
<evidence type="ECO:0000256" key="2">
    <source>
        <dbReference type="ARBA" id="ARBA00023002"/>
    </source>
</evidence>
<proteinExistence type="predicted"/>
<keyword evidence="5" id="KW-1185">Reference proteome</keyword>
<dbReference type="Pfam" id="PF00724">
    <property type="entry name" value="Oxidored_FMN"/>
    <property type="match status" value="1"/>
</dbReference>
<dbReference type="InterPro" id="IPR001155">
    <property type="entry name" value="OxRdtase_FMN_N"/>
</dbReference>
<dbReference type="InterPro" id="IPR051799">
    <property type="entry name" value="NADH_flavin_oxidoreductase"/>
</dbReference>
<organism evidence="4 5">
    <name type="scientific">Holzapfeliella saturejae</name>
    <dbReference type="NCBI Taxonomy" id="3082953"/>
    <lineage>
        <taxon>Bacteria</taxon>
        <taxon>Bacillati</taxon>
        <taxon>Bacillota</taxon>
        <taxon>Bacilli</taxon>
        <taxon>Lactobacillales</taxon>
        <taxon>Lactobacillaceae</taxon>
        <taxon>Holzapfeliella</taxon>
    </lineage>
</organism>
<name>A0ABU8SI01_9LACO</name>
<dbReference type="PANTHER" id="PTHR43656">
    <property type="entry name" value="BINDING OXIDOREDUCTASE, PUTATIVE (AFU_ORTHOLOGUE AFUA_2G08260)-RELATED"/>
    <property type="match status" value="1"/>
</dbReference>
<dbReference type="InterPro" id="IPR013785">
    <property type="entry name" value="Aldolase_TIM"/>
</dbReference>
<sequence length="365" mass="41231">MLDVLKDFEFKKGVHLKNKLVMAPMTTWSSNDDYTVADQELNYYDKRSYGPGMIITGCAHIQPNGIGFTNEYSIDDDEFLPGLTQLATTVKKHGAKAIIQINHAGNKALPQVEDLVSASNIAVSRNPEAPIPRALSEDEINEVIKDFGKATKRAIEAGFDGIELHGAHGFLLQNFMSTHFNHRTDQWGGTLENRMRFPLEVVKEVQRVIAQYASKEFILGYRFSPEEHYEDGLTLEDNYALIDELINLDIDYVHASLVNALESKSRDYHDSYLNLLTHHIDNRIKLLVAGQISTIDSAENIWKSGAIPAIGHAFVTDPNWIQQTIQDNRYQVNLTINPNDLSDLRLPDKLWHEIQSAPGWFDVKS</sequence>
<dbReference type="EMBL" id="JAWMWG010000005">
    <property type="protein sequence ID" value="MEJ6348976.1"/>
    <property type="molecule type" value="Genomic_DNA"/>
</dbReference>
<dbReference type="SUPFAM" id="SSF51395">
    <property type="entry name" value="FMN-linked oxidoreductases"/>
    <property type="match status" value="1"/>
</dbReference>
<protein>
    <submittedName>
        <fullName evidence="4">NADH-dependent flavin oxidoreductase</fullName>
    </submittedName>
</protein>
<evidence type="ECO:0000256" key="1">
    <source>
        <dbReference type="ARBA" id="ARBA00022630"/>
    </source>
</evidence>
<dbReference type="PANTHER" id="PTHR43656:SF2">
    <property type="entry name" value="BINDING OXIDOREDUCTASE, PUTATIVE (AFU_ORTHOLOGUE AFUA_2G08260)-RELATED"/>
    <property type="match status" value="1"/>
</dbReference>
<dbReference type="RefSeq" id="WP_339970480.1">
    <property type="nucleotide sequence ID" value="NZ_JAWMWG010000005.1"/>
</dbReference>